<protein>
    <submittedName>
        <fullName evidence="1">Uncharacterized protein</fullName>
    </submittedName>
</protein>
<gene>
    <name evidence="1" type="ORF">BpHYR1_013583</name>
</gene>
<proteinExistence type="predicted"/>
<comment type="caution">
    <text evidence="1">The sequence shown here is derived from an EMBL/GenBank/DDBJ whole genome shotgun (WGS) entry which is preliminary data.</text>
</comment>
<evidence type="ECO:0000313" key="1">
    <source>
        <dbReference type="EMBL" id="RNA12715.1"/>
    </source>
</evidence>
<organism evidence="1 2">
    <name type="scientific">Brachionus plicatilis</name>
    <name type="common">Marine rotifer</name>
    <name type="synonym">Brachionus muelleri</name>
    <dbReference type="NCBI Taxonomy" id="10195"/>
    <lineage>
        <taxon>Eukaryota</taxon>
        <taxon>Metazoa</taxon>
        <taxon>Spiralia</taxon>
        <taxon>Gnathifera</taxon>
        <taxon>Rotifera</taxon>
        <taxon>Eurotatoria</taxon>
        <taxon>Monogononta</taxon>
        <taxon>Pseudotrocha</taxon>
        <taxon>Ploima</taxon>
        <taxon>Brachionidae</taxon>
        <taxon>Brachionus</taxon>
    </lineage>
</organism>
<sequence>MKITKYHNYVNCLKNHASIFTLKKKFKQIILFFPVYFFQNGHKPFVCVPIFVHVDPSKHSFEHKSLIAAALIA</sequence>
<accession>A0A3M7QNZ6</accession>
<reference evidence="1 2" key="1">
    <citation type="journal article" date="2018" name="Sci. Rep.">
        <title>Genomic signatures of local adaptation to the degree of environmental predictability in rotifers.</title>
        <authorList>
            <person name="Franch-Gras L."/>
            <person name="Hahn C."/>
            <person name="Garcia-Roger E.M."/>
            <person name="Carmona M.J."/>
            <person name="Serra M."/>
            <person name="Gomez A."/>
        </authorList>
    </citation>
    <scope>NUCLEOTIDE SEQUENCE [LARGE SCALE GENOMIC DNA]</scope>
    <source>
        <strain evidence="1">HYR1</strain>
    </source>
</reference>
<dbReference type="Proteomes" id="UP000276133">
    <property type="component" value="Unassembled WGS sequence"/>
</dbReference>
<keyword evidence="2" id="KW-1185">Reference proteome</keyword>
<dbReference type="EMBL" id="REGN01005628">
    <property type="protein sequence ID" value="RNA12715.1"/>
    <property type="molecule type" value="Genomic_DNA"/>
</dbReference>
<dbReference type="AlphaFoldDB" id="A0A3M7QNZ6"/>
<name>A0A3M7QNZ6_BRAPC</name>
<evidence type="ECO:0000313" key="2">
    <source>
        <dbReference type="Proteomes" id="UP000276133"/>
    </source>
</evidence>